<organism evidence="3 4">
    <name type="scientific">Seriola lalandi dorsalis</name>
    <dbReference type="NCBI Taxonomy" id="1841481"/>
    <lineage>
        <taxon>Eukaryota</taxon>
        <taxon>Metazoa</taxon>
        <taxon>Chordata</taxon>
        <taxon>Craniata</taxon>
        <taxon>Vertebrata</taxon>
        <taxon>Euteleostomi</taxon>
        <taxon>Actinopterygii</taxon>
        <taxon>Neopterygii</taxon>
        <taxon>Teleostei</taxon>
        <taxon>Neoteleostei</taxon>
        <taxon>Acanthomorphata</taxon>
        <taxon>Carangaria</taxon>
        <taxon>Carangiformes</taxon>
        <taxon>Carangidae</taxon>
        <taxon>Seriola</taxon>
    </lineage>
</organism>
<sequence length="329" mass="37100">MRLRWTVSLLPMMMMMMVLLNEVWMLPAPGTVSMESVNMRHTLRWRPPQASCGTSILYHVQFQGEFELTVQNGRWVDAHECQRIRHTHCDLTSDLGSDSDYNLQVRAQCGSELSAWTELSRPFNRRDTVLTVPEMNVSAVGGALQVSFDKLPHMAVVNVTVWKKGDELQAVVYRMPAEQKMLHVAALQEGVVYCVRAQTILQPQLQSSSTDPHCLSLTGPGAVWKRATTVTVTVIIMAGLLFAVFWSISHCHPDACQTYFHKEPLPDSLRQTDLDIQIQKSHQEAELCERITMVQSIDSERQASKADAGLMSLLEDRSSELPFTVEFVV</sequence>
<dbReference type="InterPro" id="IPR015373">
    <property type="entry name" value="Interferon/interleukin_rcp_dom"/>
</dbReference>
<keyword evidence="1" id="KW-0732">Signal</keyword>
<dbReference type="Pfam" id="PF01108">
    <property type="entry name" value="Tissue_fac"/>
    <property type="match status" value="1"/>
</dbReference>
<dbReference type="RefSeq" id="XP_023251653.1">
    <property type="nucleotide sequence ID" value="XM_023395885.1"/>
</dbReference>
<dbReference type="CDD" id="cd00063">
    <property type="entry name" value="FN3"/>
    <property type="match status" value="1"/>
</dbReference>
<proteinExistence type="predicted"/>
<dbReference type="SUPFAM" id="SSF49265">
    <property type="entry name" value="Fibronectin type III"/>
    <property type="match status" value="2"/>
</dbReference>
<dbReference type="GO" id="GO:0004896">
    <property type="term" value="F:cytokine receptor activity"/>
    <property type="evidence" value="ECO:0007669"/>
    <property type="project" value="TreeGrafter"/>
</dbReference>
<evidence type="ECO:0000313" key="4">
    <source>
        <dbReference type="Proteomes" id="UP000261360"/>
    </source>
</evidence>
<dbReference type="InterPro" id="IPR050650">
    <property type="entry name" value="Type-II_Cytokine-TF_Rcpt"/>
</dbReference>
<dbReference type="CTD" id="100174902"/>
<dbReference type="InterPro" id="IPR036116">
    <property type="entry name" value="FN3_sf"/>
</dbReference>
<dbReference type="GO" id="GO:0042015">
    <property type="term" value="F:interleukin-20 binding"/>
    <property type="evidence" value="ECO:0007669"/>
    <property type="project" value="TreeGrafter"/>
</dbReference>
<dbReference type="GeneID" id="111646412"/>
<name>A0A3B4YI36_SERLL</name>
<protein>
    <submittedName>
        <fullName evidence="3">Interleukin 20 receptor subunit beta</fullName>
    </submittedName>
</protein>
<reference evidence="3" key="1">
    <citation type="submission" date="2025-08" db="UniProtKB">
        <authorList>
            <consortium name="Ensembl"/>
        </authorList>
    </citation>
    <scope>IDENTIFICATION</scope>
</reference>
<dbReference type="InterPro" id="IPR003961">
    <property type="entry name" value="FN3_dom"/>
</dbReference>
<dbReference type="STRING" id="1841481.ENSSLDP00000027871"/>
<feature type="chain" id="PRO_5017350324" evidence="1">
    <location>
        <begin position="21"/>
        <end position="329"/>
    </location>
</feature>
<accession>A0A3B4YI36</accession>
<dbReference type="PANTHER" id="PTHR20859:SF48">
    <property type="entry name" value="INTERLEUKIN-20 RECEPTOR SUBUNIT BETA"/>
    <property type="match status" value="1"/>
</dbReference>
<evidence type="ECO:0000256" key="1">
    <source>
        <dbReference type="SAM" id="SignalP"/>
    </source>
</evidence>
<evidence type="ECO:0000259" key="2">
    <source>
        <dbReference type="PROSITE" id="PS50853"/>
    </source>
</evidence>
<dbReference type="PANTHER" id="PTHR20859">
    <property type="entry name" value="INTERFERON/INTERLEUKIN RECEPTOR"/>
    <property type="match status" value="1"/>
</dbReference>
<reference evidence="3" key="2">
    <citation type="submission" date="2025-09" db="UniProtKB">
        <authorList>
            <consortium name="Ensembl"/>
        </authorList>
    </citation>
    <scope>IDENTIFICATION</scope>
</reference>
<dbReference type="PROSITE" id="PS50853">
    <property type="entry name" value="FN3"/>
    <property type="match status" value="1"/>
</dbReference>
<dbReference type="GO" id="GO:0005886">
    <property type="term" value="C:plasma membrane"/>
    <property type="evidence" value="ECO:0007669"/>
    <property type="project" value="TreeGrafter"/>
</dbReference>
<dbReference type="Proteomes" id="UP000261360">
    <property type="component" value="Unplaced"/>
</dbReference>
<feature type="signal peptide" evidence="1">
    <location>
        <begin position="1"/>
        <end position="20"/>
    </location>
</feature>
<dbReference type="Ensembl" id="ENSSLDT00000028710.1">
    <property type="protein sequence ID" value="ENSSLDP00000027871.1"/>
    <property type="gene ID" value="ENSSLDG00000021615.1"/>
</dbReference>
<dbReference type="AlphaFoldDB" id="A0A3B4YI36"/>
<evidence type="ECO:0000313" key="3">
    <source>
        <dbReference type="Ensembl" id="ENSSLDP00000027871.1"/>
    </source>
</evidence>
<dbReference type="InterPro" id="IPR013783">
    <property type="entry name" value="Ig-like_fold"/>
</dbReference>
<dbReference type="GeneTree" id="ENSGT00510000048354"/>
<feature type="domain" description="Fibronectin type-III" evidence="2">
    <location>
        <begin position="26"/>
        <end position="128"/>
    </location>
</feature>
<dbReference type="FunFam" id="2.60.40.10:FF:001006">
    <property type="entry name" value="Interleukin 20 receptor subunit beta"/>
    <property type="match status" value="1"/>
</dbReference>
<dbReference type="Pfam" id="PF09294">
    <property type="entry name" value="Interfer-bind"/>
    <property type="match status" value="1"/>
</dbReference>
<keyword evidence="4" id="KW-1185">Reference proteome</keyword>
<dbReference type="Gene3D" id="2.60.40.10">
    <property type="entry name" value="Immunoglobulins"/>
    <property type="match status" value="2"/>
</dbReference>